<organism evidence="1">
    <name type="scientific">Anguilla anguilla</name>
    <name type="common">European freshwater eel</name>
    <name type="synonym">Muraena anguilla</name>
    <dbReference type="NCBI Taxonomy" id="7936"/>
    <lineage>
        <taxon>Eukaryota</taxon>
        <taxon>Metazoa</taxon>
        <taxon>Chordata</taxon>
        <taxon>Craniata</taxon>
        <taxon>Vertebrata</taxon>
        <taxon>Euteleostomi</taxon>
        <taxon>Actinopterygii</taxon>
        <taxon>Neopterygii</taxon>
        <taxon>Teleostei</taxon>
        <taxon>Anguilliformes</taxon>
        <taxon>Anguillidae</taxon>
        <taxon>Anguilla</taxon>
    </lineage>
</organism>
<sequence length="29" mass="3634">MDFCAFLTWHCRYFLKSFVSHVKIQLWLN</sequence>
<reference evidence="1" key="2">
    <citation type="journal article" date="2015" name="Fish Shellfish Immunol.">
        <title>Early steps in the European eel (Anguilla anguilla)-Vibrio vulnificus interaction in the gills: Role of the RtxA13 toxin.</title>
        <authorList>
            <person name="Callol A."/>
            <person name="Pajuelo D."/>
            <person name="Ebbesson L."/>
            <person name="Teles M."/>
            <person name="MacKenzie S."/>
            <person name="Amaro C."/>
        </authorList>
    </citation>
    <scope>NUCLEOTIDE SEQUENCE</scope>
</reference>
<proteinExistence type="predicted"/>
<name>A0A0E9QHN2_ANGAN</name>
<protein>
    <submittedName>
        <fullName evidence="1">Uncharacterized protein</fullName>
    </submittedName>
</protein>
<reference evidence="1" key="1">
    <citation type="submission" date="2014-11" db="EMBL/GenBank/DDBJ databases">
        <authorList>
            <person name="Amaro Gonzalez C."/>
        </authorList>
    </citation>
    <scope>NUCLEOTIDE SEQUENCE</scope>
</reference>
<accession>A0A0E9QHN2</accession>
<dbReference type="EMBL" id="GBXM01092298">
    <property type="protein sequence ID" value="JAH16279.1"/>
    <property type="molecule type" value="Transcribed_RNA"/>
</dbReference>
<dbReference type="AlphaFoldDB" id="A0A0E9QHN2"/>
<evidence type="ECO:0000313" key="1">
    <source>
        <dbReference type="EMBL" id="JAH16279.1"/>
    </source>
</evidence>